<dbReference type="Proteomes" id="UP001497516">
    <property type="component" value="Chromosome 4"/>
</dbReference>
<sequence>MNLLYWYSAVGDMEAVLATWNNCREKYGKKDRLCSEAYNIVMSIYAREWNDLGVVNMFYKLIDEGGIPNSRTYTVMMEHLQEIGFSNGGFRFVAQEGQADFEAVLGFG</sequence>
<gene>
    <name evidence="1" type="ORF">LTRI10_LOCUS21847</name>
</gene>
<dbReference type="PANTHER" id="PTHR47913:SF1">
    <property type="entry name" value="OS01G0167750 PROTEIN"/>
    <property type="match status" value="1"/>
</dbReference>
<proteinExistence type="predicted"/>
<dbReference type="Gene3D" id="1.25.40.10">
    <property type="entry name" value="Tetratricopeptide repeat domain"/>
    <property type="match status" value="1"/>
</dbReference>
<dbReference type="InterPro" id="IPR044175">
    <property type="entry name" value="At5g66631-like"/>
</dbReference>
<dbReference type="AlphaFoldDB" id="A0AAV2E3E6"/>
<keyword evidence="2" id="KW-1185">Reference proteome</keyword>
<evidence type="ECO:0000313" key="1">
    <source>
        <dbReference type="EMBL" id="CAL1380400.1"/>
    </source>
</evidence>
<dbReference type="InterPro" id="IPR011990">
    <property type="entry name" value="TPR-like_helical_dom_sf"/>
</dbReference>
<organism evidence="1 2">
    <name type="scientific">Linum trigynum</name>
    <dbReference type="NCBI Taxonomy" id="586398"/>
    <lineage>
        <taxon>Eukaryota</taxon>
        <taxon>Viridiplantae</taxon>
        <taxon>Streptophyta</taxon>
        <taxon>Embryophyta</taxon>
        <taxon>Tracheophyta</taxon>
        <taxon>Spermatophyta</taxon>
        <taxon>Magnoliopsida</taxon>
        <taxon>eudicotyledons</taxon>
        <taxon>Gunneridae</taxon>
        <taxon>Pentapetalae</taxon>
        <taxon>rosids</taxon>
        <taxon>fabids</taxon>
        <taxon>Malpighiales</taxon>
        <taxon>Linaceae</taxon>
        <taxon>Linum</taxon>
    </lineage>
</organism>
<dbReference type="PANTHER" id="PTHR47913">
    <property type="entry name" value="OS01G0167750 PROTEIN"/>
    <property type="match status" value="1"/>
</dbReference>
<evidence type="ECO:0008006" key="3">
    <source>
        <dbReference type="Google" id="ProtNLM"/>
    </source>
</evidence>
<name>A0AAV2E3E6_9ROSI</name>
<dbReference type="EMBL" id="OZ034817">
    <property type="protein sequence ID" value="CAL1380400.1"/>
    <property type="molecule type" value="Genomic_DNA"/>
</dbReference>
<protein>
    <recommendedName>
        <fullName evidence="3">Pentatricopeptide repeat-containing protein</fullName>
    </recommendedName>
</protein>
<accession>A0AAV2E3E6</accession>
<evidence type="ECO:0000313" key="2">
    <source>
        <dbReference type="Proteomes" id="UP001497516"/>
    </source>
</evidence>
<reference evidence="1 2" key="1">
    <citation type="submission" date="2024-04" db="EMBL/GenBank/DDBJ databases">
        <authorList>
            <person name="Fracassetti M."/>
        </authorList>
    </citation>
    <scope>NUCLEOTIDE SEQUENCE [LARGE SCALE GENOMIC DNA]</scope>
</reference>